<organism evidence="2 3">
    <name type="scientific">Tritrichomonas musculus</name>
    <dbReference type="NCBI Taxonomy" id="1915356"/>
    <lineage>
        <taxon>Eukaryota</taxon>
        <taxon>Metamonada</taxon>
        <taxon>Parabasalia</taxon>
        <taxon>Tritrichomonadida</taxon>
        <taxon>Tritrichomonadidae</taxon>
        <taxon>Tritrichomonas</taxon>
    </lineage>
</organism>
<dbReference type="PROSITE" id="PS50097">
    <property type="entry name" value="BTB"/>
    <property type="match status" value="1"/>
</dbReference>
<dbReference type="PANTHER" id="PTHR24410:SF23">
    <property type="entry name" value="BTB DOMAIN-CONTAINING PROTEIN-RELATED"/>
    <property type="match status" value="1"/>
</dbReference>
<dbReference type="Pfam" id="PF00651">
    <property type="entry name" value="BTB"/>
    <property type="match status" value="1"/>
</dbReference>
<sequence>MQLHSKLPSNIYDFWVKKIFIDCTLNLQNEDIPCHRIILSKNSNFFSRLFCTSNQDINNYVIPFNPGNVFSQVILFFYSGNIDIQINNIAQYAAIAQYYEISSLFNQTDKYFTEFLEKENVYILIQNFCRLKVQRYHEQIIEFMIQSFQDYKIDRVISVTDSKLLSELLKKLQIYTIDEKIKLLDKFTKLNKLLTNADKENLTSIYDFSKDSESYRFLIFNKCDWMVSSIQRVLLSTIIDKRKEKINIFKDETENSYKKASELETNSRSALCVGRWPVFLFISNISLIKDTKEVDLINFIRTLDGAIDPMNPIDLGLIAIKHSEPISPKFGGPYIFRSYHFASNKKDDDNPFIEFSLGWNNGFVIQSLQLFVPPNDKDKPKRPNVGPLKLLLSNEFDESIEYYVNDPNVLFTFSEKPISSSNIKMVMVDENSSGGWVFRFSYPKINGMFVLNFLKHDM</sequence>
<dbReference type="Proteomes" id="UP001470230">
    <property type="component" value="Unassembled WGS sequence"/>
</dbReference>
<proteinExistence type="predicted"/>
<dbReference type="InterPro" id="IPR011333">
    <property type="entry name" value="SKP1/BTB/POZ_sf"/>
</dbReference>
<gene>
    <name evidence="2" type="ORF">M9Y10_004975</name>
</gene>
<name>A0ABR2JK03_9EUKA</name>
<dbReference type="SMART" id="SM00225">
    <property type="entry name" value="BTB"/>
    <property type="match status" value="1"/>
</dbReference>
<dbReference type="SUPFAM" id="SSF54695">
    <property type="entry name" value="POZ domain"/>
    <property type="match status" value="1"/>
</dbReference>
<evidence type="ECO:0000313" key="3">
    <source>
        <dbReference type="Proteomes" id="UP001470230"/>
    </source>
</evidence>
<comment type="caution">
    <text evidence="2">The sequence shown here is derived from an EMBL/GenBank/DDBJ whole genome shotgun (WGS) entry which is preliminary data.</text>
</comment>
<evidence type="ECO:0000259" key="1">
    <source>
        <dbReference type="PROSITE" id="PS50097"/>
    </source>
</evidence>
<dbReference type="EMBL" id="JAPFFF010000011">
    <property type="protein sequence ID" value="KAK8878210.1"/>
    <property type="molecule type" value="Genomic_DNA"/>
</dbReference>
<dbReference type="CDD" id="cd18186">
    <property type="entry name" value="BTB_POZ_ZBTB_KLHL-like"/>
    <property type="match status" value="1"/>
</dbReference>
<evidence type="ECO:0000313" key="2">
    <source>
        <dbReference type="EMBL" id="KAK8878210.1"/>
    </source>
</evidence>
<reference evidence="2 3" key="1">
    <citation type="submission" date="2024-04" db="EMBL/GenBank/DDBJ databases">
        <title>Tritrichomonas musculus Genome.</title>
        <authorList>
            <person name="Alves-Ferreira E."/>
            <person name="Grigg M."/>
            <person name="Lorenzi H."/>
            <person name="Galac M."/>
        </authorList>
    </citation>
    <scope>NUCLEOTIDE SEQUENCE [LARGE SCALE GENOMIC DNA]</scope>
    <source>
        <strain evidence="2 3">EAF2021</strain>
    </source>
</reference>
<dbReference type="Gene3D" id="3.30.710.10">
    <property type="entry name" value="Potassium Channel Kv1.1, Chain A"/>
    <property type="match status" value="1"/>
</dbReference>
<protein>
    <recommendedName>
        <fullName evidence="1">BTB domain-containing protein</fullName>
    </recommendedName>
</protein>
<dbReference type="InterPro" id="IPR000210">
    <property type="entry name" value="BTB/POZ_dom"/>
</dbReference>
<feature type="domain" description="BTB" evidence="1">
    <location>
        <begin position="21"/>
        <end position="86"/>
    </location>
</feature>
<dbReference type="InterPro" id="IPR051481">
    <property type="entry name" value="BTB-POZ/Galectin-3-binding"/>
</dbReference>
<dbReference type="PANTHER" id="PTHR24410">
    <property type="entry name" value="HL07962P-RELATED"/>
    <property type="match status" value="1"/>
</dbReference>
<keyword evidence="3" id="KW-1185">Reference proteome</keyword>
<accession>A0ABR2JK03</accession>